<dbReference type="PANTHER" id="PTHR11895">
    <property type="entry name" value="TRANSAMIDASE"/>
    <property type="match status" value="1"/>
</dbReference>
<keyword evidence="6" id="KW-1185">Reference proteome</keyword>
<dbReference type="OrthoDB" id="8438154at2"/>
<evidence type="ECO:0000256" key="2">
    <source>
        <dbReference type="ARBA" id="ARBA00009199"/>
    </source>
</evidence>
<comment type="function">
    <text evidence="1">Hydrolyzes indole-3-acetamide (IAM) into indole-3-acetic acid (IAA).</text>
</comment>
<gene>
    <name evidence="5" type="ORF">ATL17_1206</name>
</gene>
<dbReference type="Gene3D" id="3.90.1300.10">
    <property type="entry name" value="Amidase signature (AS) domain"/>
    <property type="match status" value="1"/>
</dbReference>
<evidence type="ECO:0000259" key="4">
    <source>
        <dbReference type="Pfam" id="PF01425"/>
    </source>
</evidence>
<dbReference type="InterPro" id="IPR000120">
    <property type="entry name" value="Amidase"/>
</dbReference>
<dbReference type="SUPFAM" id="SSF75304">
    <property type="entry name" value="Amidase signature (AS) enzymes"/>
    <property type="match status" value="1"/>
</dbReference>
<dbReference type="EMBL" id="SNYR01000001">
    <property type="protein sequence ID" value="TDQ67199.1"/>
    <property type="molecule type" value="Genomic_DNA"/>
</dbReference>
<dbReference type="AlphaFoldDB" id="A0A4R6VSZ4"/>
<dbReference type="InterPro" id="IPR036928">
    <property type="entry name" value="AS_sf"/>
</dbReference>
<proteinExistence type="inferred from homology"/>
<dbReference type="InterPro" id="IPR020556">
    <property type="entry name" value="Amidase_CS"/>
</dbReference>
<comment type="similarity">
    <text evidence="2">Belongs to the amidase family.</text>
</comment>
<accession>A0A4R6VSZ4</accession>
<organism evidence="5 6">
    <name type="scientific">Maritalea mobilis</name>
    <dbReference type="NCBI Taxonomy" id="483324"/>
    <lineage>
        <taxon>Bacteria</taxon>
        <taxon>Pseudomonadati</taxon>
        <taxon>Pseudomonadota</taxon>
        <taxon>Alphaproteobacteria</taxon>
        <taxon>Hyphomicrobiales</taxon>
        <taxon>Devosiaceae</taxon>
        <taxon>Maritalea</taxon>
    </lineage>
</organism>
<dbReference type="RefSeq" id="WP_133571835.1">
    <property type="nucleotide sequence ID" value="NZ_SNYR01000001.1"/>
</dbReference>
<dbReference type="Proteomes" id="UP000295391">
    <property type="component" value="Unassembled WGS sequence"/>
</dbReference>
<feature type="domain" description="Amidase" evidence="4">
    <location>
        <begin position="30"/>
        <end position="453"/>
    </location>
</feature>
<evidence type="ECO:0000256" key="1">
    <source>
        <dbReference type="ARBA" id="ARBA00003871"/>
    </source>
</evidence>
<dbReference type="PROSITE" id="PS00571">
    <property type="entry name" value="AMIDASES"/>
    <property type="match status" value="1"/>
</dbReference>
<comment type="caution">
    <text evidence="5">The sequence shown here is derived from an EMBL/GenBank/DDBJ whole genome shotgun (WGS) entry which is preliminary data.</text>
</comment>
<evidence type="ECO:0000313" key="5">
    <source>
        <dbReference type="EMBL" id="TDQ67199.1"/>
    </source>
</evidence>
<reference evidence="5 6" key="1">
    <citation type="submission" date="2019-03" db="EMBL/GenBank/DDBJ databases">
        <title>Genomic Encyclopedia of Type Strains, Phase III (KMG-III): the genomes of soil and plant-associated and newly described type strains.</title>
        <authorList>
            <person name="Whitman W."/>
        </authorList>
    </citation>
    <scope>NUCLEOTIDE SEQUENCE [LARGE SCALE GENOMIC DNA]</scope>
    <source>
        <strain evidence="5 6">CGMCC 1.7002</strain>
    </source>
</reference>
<dbReference type="PANTHER" id="PTHR11895:SF7">
    <property type="entry name" value="GLUTAMYL-TRNA(GLN) AMIDOTRANSFERASE SUBUNIT A, MITOCHONDRIAL"/>
    <property type="match status" value="1"/>
</dbReference>
<name>A0A4R6VSZ4_9HYPH</name>
<evidence type="ECO:0000313" key="6">
    <source>
        <dbReference type="Proteomes" id="UP000295391"/>
    </source>
</evidence>
<dbReference type="InterPro" id="IPR023631">
    <property type="entry name" value="Amidase_dom"/>
</dbReference>
<sequence length="477" mass="51977">MKEEEYALLDATGLAGLVARGEVDPYSPSRAAQQRIARLNPTFNAAVTSIVPALEMESWHEHLPPFFGVPTLVKDLHTLVKGSALTHGSRFFKGHISSHDSDLVARMRRAGMSIIGRSNTPEFGINTSTEGAFHGPALNPWNIARSTGGSSGGAAAAVASGMVPIAHATDSGGSIRIPASCCGLVGLKPTRGRIFAGLDEGEGWHDMFHAFFLTRSVRDVAGLLDCLANQDGAVPYLAPTMSGTYKELLRQPCPKYKVGVMRLPPNEVPIDPECELALNRAEAAFSEMGHELIDMHISINGPEMANCFRKVIASSVAATINAHEKVLKRQAREDDFEPVVWQMLRLGRGIDGGELNRATAQLHLMARDIMQTTSRFDLLLTPTLAKAPLPLGELDASTLNLDVFFQKIFGFAPFTSLFNVTGQPAISLPIHWNQDDLPIGVQCVAGTGCEDILLHIARDFEYYFDWQKRQNDLIKRL</sequence>
<dbReference type="Pfam" id="PF01425">
    <property type="entry name" value="Amidase"/>
    <property type="match status" value="1"/>
</dbReference>
<evidence type="ECO:0000256" key="3">
    <source>
        <dbReference type="ARBA" id="ARBA00021874"/>
    </source>
</evidence>
<dbReference type="GO" id="GO:0003824">
    <property type="term" value="F:catalytic activity"/>
    <property type="evidence" value="ECO:0007669"/>
    <property type="project" value="InterPro"/>
</dbReference>
<protein>
    <recommendedName>
        <fullName evidence="3">Indoleacetamide hydrolase</fullName>
    </recommendedName>
</protein>